<dbReference type="PANTHER" id="PTHR40076:SF1">
    <property type="entry name" value="MEMBRANE PROTEIN"/>
    <property type="match status" value="1"/>
</dbReference>
<dbReference type="AlphaFoldDB" id="A0A3D8GN45"/>
<comment type="caution">
    <text evidence="2">The sequence shown here is derived from an EMBL/GenBank/DDBJ whole genome shotgun (WGS) entry which is preliminary data.</text>
</comment>
<keyword evidence="1" id="KW-0472">Membrane</keyword>
<dbReference type="OrthoDB" id="9784844at2"/>
<dbReference type="PANTHER" id="PTHR40076">
    <property type="entry name" value="MEMBRANE PROTEIN-RELATED"/>
    <property type="match status" value="1"/>
</dbReference>
<keyword evidence="1" id="KW-0812">Transmembrane</keyword>
<evidence type="ECO:0000256" key="1">
    <source>
        <dbReference type="SAM" id="Phobius"/>
    </source>
</evidence>
<accession>A0A3D8GN45</accession>
<reference evidence="2 3" key="1">
    <citation type="submission" date="2018-07" db="EMBL/GenBank/DDBJ databases">
        <title>Bacillus sp. YLB-04 draft genome sequence.</title>
        <authorList>
            <person name="Yu L."/>
            <person name="Tang X."/>
        </authorList>
    </citation>
    <scope>NUCLEOTIDE SEQUENCE [LARGE SCALE GENOMIC DNA]</scope>
    <source>
        <strain evidence="2 3">YLB-04</strain>
    </source>
</reference>
<dbReference type="EMBL" id="QNQT01000008">
    <property type="protein sequence ID" value="RDU35737.1"/>
    <property type="molecule type" value="Genomic_DNA"/>
</dbReference>
<dbReference type="RefSeq" id="WP_115453115.1">
    <property type="nucleotide sequence ID" value="NZ_QNQT01000008.1"/>
</dbReference>
<dbReference type="Pfam" id="PF06161">
    <property type="entry name" value="DUF975"/>
    <property type="match status" value="1"/>
</dbReference>
<gene>
    <name evidence="2" type="ORF">DRW41_16485</name>
</gene>
<feature type="transmembrane region" description="Helical" evidence="1">
    <location>
        <begin position="59"/>
        <end position="83"/>
    </location>
</feature>
<organism evidence="2 3">
    <name type="scientific">Neobacillus piezotolerans</name>
    <dbReference type="NCBI Taxonomy" id="2259171"/>
    <lineage>
        <taxon>Bacteria</taxon>
        <taxon>Bacillati</taxon>
        <taxon>Bacillota</taxon>
        <taxon>Bacilli</taxon>
        <taxon>Bacillales</taxon>
        <taxon>Bacillaceae</taxon>
        <taxon>Neobacillus</taxon>
    </lineage>
</organism>
<proteinExistence type="predicted"/>
<dbReference type="Proteomes" id="UP000257144">
    <property type="component" value="Unassembled WGS sequence"/>
</dbReference>
<feature type="transmembrane region" description="Helical" evidence="1">
    <location>
        <begin position="104"/>
        <end position="132"/>
    </location>
</feature>
<evidence type="ECO:0000313" key="2">
    <source>
        <dbReference type="EMBL" id="RDU35737.1"/>
    </source>
</evidence>
<evidence type="ECO:0000313" key="3">
    <source>
        <dbReference type="Proteomes" id="UP000257144"/>
    </source>
</evidence>
<dbReference type="InterPro" id="IPR010380">
    <property type="entry name" value="DUF975"/>
</dbReference>
<evidence type="ECO:0008006" key="4">
    <source>
        <dbReference type="Google" id="ProtNLM"/>
    </source>
</evidence>
<feature type="transmembrane region" description="Helical" evidence="1">
    <location>
        <begin position="177"/>
        <end position="199"/>
    </location>
</feature>
<name>A0A3D8GN45_9BACI</name>
<feature type="transmembrane region" description="Helical" evidence="1">
    <location>
        <begin position="20"/>
        <end position="39"/>
    </location>
</feature>
<sequence length="223" mass="24694">MRIRDIKKDALASLKGRWGIAILLMIVTYAIYFIVPSTAEIIASGGFGVWINQENATPAASGLSTVVSLALAPLLLSFYWVFLDIRRGREVSIGTLFSNLSGKMYIKMIGLNLLVSIYTILWTLLLIIPGIVKGLAYSQTYFILKDNPGIVLNDAITQSRKLMDGYKGKYFLLNLSFIGWGLLCLLTLGIGFIWLAPYITASLASFYQRLIENRDAQIAGVLE</sequence>
<protein>
    <recommendedName>
        <fullName evidence="4">DUF975 domain-containing protein</fullName>
    </recommendedName>
</protein>
<keyword evidence="1" id="KW-1133">Transmembrane helix</keyword>
<keyword evidence="3" id="KW-1185">Reference proteome</keyword>